<evidence type="ECO:0000256" key="8">
    <source>
        <dbReference type="ARBA" id="ARBA00022801"/>
    </source>
</evidence>
<comment type="cofactor">
    <cofactor evidence="1 13">
        <name>Mg(2+)</name>
        <dbReference type="ChEBI" id="CHEBI:18420"/>
    </cofactor>
</comment>
<dbReference type="Gene3D" id="3.40.50.10130">
    <property type="match status" value="1"/>
</dbReference>
<dbReference type="SMART" id="SM00891">
    <property type="entry name" value="ERCC4"/>
    <property type="match status" value="1"/>
</dbReference>
<evidence type="ECO:0000313" key="16">
    <source>
        <dbReference type="EMBL" id="CAF0906643.1"/>
    </source>
</evidence>
<dbReference type="Gene3D" id="1.10.10.10">
    <property type="entry name" value="Winged helix-like DNA-binding domain superfamily/Winged helix DNA-binding domain"/>
    <property type="match status" value="1"/>
</dbReference>
<dbReference type="GO" id="GO:0003677">
    <property type="term" value="F:DNA binding"/>
    <property type="evidence" value="ECO:0007669"/>
    <property type="project" value="UniProtKB-UniRule"/>
</dbReference>
<dbReference type="OrthoDB" id="5963188at2759"/>
<evidence type="ECO:0000256" key="4">
    <source>
        <dbReference type="ARBA" id="ARBA00022722"/>
    </source>
</evidence>
<evidence type="ECO:0000256" key="12">
    <source>
        <dbReference type="ARBA" id="ARBA00023242"/>
    </source>
</evidence>
<dbReference type="Pfam" id="PF21292">
    <property type="entry name" value="EME1-MUS81_C"/>
    <property type="match status" value="1"/>
</dbReference>
<dbReference type="GO" id="GO:0031573">
    <property type="term" value="P:mitotic intra-S DNA damage checkpoint signaling"/>
    <property type="evidence" value="ECO:0007669"/>
    <property type="project" value="TreeGrafter"/>
</dbReference>
<evidence type="ECO:0000256" key="10">
    <source>
        <dbReference type="ARBA" id="ARBA00023172"/>
    </source>
</evidence>
<name>A0A813ZYL5_9BILA</name>
<dbReference type="GO" id="GO:0000727">
    <property type="term" value="P:double-strand break repair via break-induced replication"/>
    <property type="evidence" value="ECO:0007669"/>
    <property type="project" value="UniProtKB-UniRule"/>
</dbReference>
<dbReference type="Proteomes" id="UP000663879">
    <property type="component" value="Unassembled WGS sequence"/>
</dbReference>
<dbReference type="FunFam" id="1.10.10.10:FF:000307">
    <property type="entry name" value="Crossover junction endonuclease MUS81"/>
    <property type="match status" value="1"/>
</dbReference>
<dbReference type="EC" id="3.1.22.-" evidence="13"/>
<keyword evidence="6 13" id="KW-0255">Endonuclease</keyword>
<dbReference type="InterPro" id="IPR047416">
    <property type="entry name" value="XPF_nuclease_Mus81"/>
</dbReference>
<dbReference type="SUPFAM" id="SSF47802">
    <property type="entry name" value="DNA polymerase beta, N-terminal domain-like"/>
    <property type="match status" value="1"/>
</dbReference>
<dbReference type="SUPFAM" id="SSF52980">
    <property type="entry name" value="Restriction endonuclease-like"/>
    <property type="match status" value="1"/>
</dbReference>
<dbReference type="GO" id="GO:0048257">
    <property type="term" value="F:3'-flap endonuclease activity"/>
    <property type="evidence" value="ECO:0007669"/>
    <property type="project" value="TreeGrafter"/>
</dbReference>
<dbReference type="PANTHER" id="PTHR13451:SF0">
    <property type="entry name" value="CROSSOVER JUNCTION ENDONUCLEASE MUS81"/>
    <property type="match status" value="1"/>
</dbReference>
<feature type="domain" description="ERCC4" evidence="15">
    <location>
        <begin position="436"/>
        <end position="533"/>
    </location>
</feature>
<dbReference type="GO" id="GO:0048476">
    <property type="term" value="C:Holliday junction resolvase complex"/>
    <property type="evidence" value="ECO:0007669"/>
    <property type="project" value="UniProtKB-UniRule"/>
</dbReference>
<dbReference type="FunFam" id="1.10.150.110:FF:000001">
    <property type="entry name" value="Putative Crossover junction endonuclease MUS81"/>
    <property type="match status" value="1"/>
</dbReference>
<evidence type="ECO:0000256" key="2">
    <source>
        <dbReference type="ARBA" id="ARBA00004123"/>
    </source>
</evidence>
<dbReference type="InterPro" id="IPR011335">
    <property type="entry name" value="Restrct_endonuc-II-like"/>
</dbReference>
<reference evidence="16" key="1">
    <citation type="submission" date="2021-02" db="EMBL/GenBank/DDBJ databases">
        <authorList>
            <person name="Nowell W R."/>
        </authorList>
    </citation>
    <scope>NUCLEOTIDE SEQUENCE</scope>
    <source>
        <strain evidence="16">Ploen Becks lab</strain>
    </source>
</reference>
<organism evidence="16 17">
    <name type="scientific">Brachionus calyciflorus</name>
    <dbReference type="NCBI Taxonomy" id="104777"/>
    <lineage>
        <taxon>Eukaryota</taxon>
        <taxon>Metazoa</taxon>
        <taxon>Spiralia</taxon>
        <taxon>Gnathifera</taxon>
        <taxon>Rotifera</taxon>
        <taxon>Eurotatoria</taxon>
        <taxon>Monogononta</taxon>
        <taxon>Pseudotrocha</taxon>
        <taxon>Ploima</taxon>
        <taxon>Brachionidae</taxon>
        <taxon>Brachionus</taxon>
    </lineage>
</organism>
<dbReference type="GO" id="GO:0000712">
    <property type="term" value="P:resolution of meiotic recombination intermediates"/>
    <property type="evidence" value="ECO:0007669"/>
    <property type="project" value="TreeGrafter"/>
</dbReference>
<dbReference type="GO" id="GO:0031297">
    <property type="term" value="P:replication fork processing"/>
    <property type="evidence" value="ECO:0007669"/>
    <property type="project" value="UniProtKB-ARBA"/>
</dbReference>
<proteinExistence type="inferred from homology"/>
<keyword evidence="9 13" id="KW-0460">Magnesium</keyword>
<dbReference type="InterPro" id="IPR006166">
    <property type="entry name" value="ERCC4_domain"/>
</dbReference>
<dbReference type="GO" id="GO:0008821">
    <property type="term" value="F:crossover junction DNA endonuclease activity"/>
    <property type="evidence" value="ECO:0007669"/>
    <property type="project" value="UniProtKB-UniRule"/>
</dbReference>
<dbReference type="EMBL" id="CAJNOC010002012">
    <property type="protein sequence ID" value="CAF0906643.1"/>
    <property type="molecule type" value="Genomic_DNA"/>
</dbReference>
<keyword evidence="7 13" id="KW-0227">DNA damage</keyword>
<dbReference type="PANTHER" id="PTHR13451">
    <property type="entry name" value="CLASS II CROSSOVER JUNCTION ENDONUCLEASE MUS81"/>
    <property type="match status" value="1"/>
</dbReference>
<keyword evidence="4 13" id="KW-0540">Nuclease</keyword>
<dbReference type="InterPro" id="IPR010996">
    <property type="entry name" value="HHH_MUS81"/>
</dbReference>
<dbReference type="CDD" id="cd21036">
    <property type="entry name" value="WH_MUS81"/>
    <property type="match status" value="1"/>
</dbReference>
<keyword evidence="17" id="KW-1185">Reference proteome</keyword>
<evidence type="ECO:0000256" key="1">
    <source>
        <dbReference type="ARBA" id="ARBA00001946"/>
    </source>
</evidence>
<dbReference type="InterPro" id="IPR033309">
    <property type="entry name" value="Mus81"/>
</dbReference>
<comment type="caution">
    <text evidence="16">The sequence shown here is derived from an EMBL/GenBank/DDBJ whole genome shotgun (WGS) entry which is preliminary data.</text>
</comment>
<evidence type="ECO:0000256" key="13">
    <source>
        <dbReference type="RuleBase" id="RU369042"/>
    </source>
</evidence>
<evidence type="ECO:0000256" key="6">
    <source>
        <dbReference type="ARBA" id="ARBA00022759"/>
    </source>
</evidence>
<evidence type="ECO:0000256" key="11">
    <source>
        <dbReference type="ARBA" id="ARBA00023204"/>
    </source>
</evidence>
<evidence type="ECO:0000256" key="3">
    <source>
        <dbReference type="ARBA" id="ARBA00010015"/>
    </source>
</evidence>
<dbReference type="GO" id="GO:0005634">
    <property type="term" value="C:nucleus"/>
    <property type="evidence" value="ECO:0007669"/>
    <property type="project" value="UniProtKB-SubCell"/>
</dbReference>
<gene>
    <name evidence="16" type="ORF">OXX778_LOCUS11679</name>
</gene>
<comment type="function">
    <text evidence="13">Interacts with EME1 to form a DNA structure-specific endonuclease with substrate preference for branched DNA structures with a 5'-end at the branch nick. Typical substrates include 3'-flap structures, D-loops, replication forks and nicked Holliday junctions. May be required in mitosis for the processing of stalled or collapsed replication fork intermediates. May be required in meiosis for the repair of meiosis-specific double strand breaks subsequent to single-end invasion (SEI).</text>
</comment>
<evidence type="ECO:0000259" key="15">
    <source>
        <dbReference type="SMART" id="SM00891"/>
    </source>
</evidence>
<feature type="region of interest" description="Disordered" evidence="14">
    <location>
        <begin position="149"/>
        <end position="196"/>
    </location>
</feature>
<keyword evidence="5 13" id="KW-0479">Metal-binding</keyword>
<evidence type="ECO:0000256" key="5">
    <source>
        <dbReference type="ARBA" id="ARBA00022723"/>
    </source>
</evidence>
<dbReference type="InterPro" id="IPR036388">
    <property type="entry name" value="WH-like_DNA-bd_sf"/>
</dbReference>
<dbReference type="InterPro" id="IPR047417">
    <property type="entry name" value="WHD_MUS81"/>
</dbReference>
<keyword evidence="10 13" id="KW-0233">DNA recombination</keyword>
<dbReference type="AlphaFoldDB" id="A0A813ZYL5"/>
<dbReference type="Gene3D" id="1.10.150.110">
    <property type="entry name" value="DNA polymerase beta, N-terminal domain-like"/>
    <property type="match status" value="1"/>
</dbReference>
<evidence type="ECO:0000256" key="7">
    <source>
        <dbReference type="ARBA" id="ARBA00022763"/>
    </source>
</evidence>
<dbReference type="InterPro" id="IPR027421">
    <property type="entry name" value="DNA_pol_lamdba_lyase_dom_sf"/>
</dbReference>
<dbReference type="Pfam" id="PF21136">
    <property type="entry name" value="WHD_MUS81"/>
    <property type="match status" value="1"/>
</dbReference>
<dbReference type="GO" id="GO:0046872">
    <property type="term" value="F:metal ion binding"/>
    <property type="evidence" value="ECO:0007669"/>
    <property type="project" value="UniProtKB-UniRule"/>
</dbReference>
<protein>
    <recommendedName>
        <fullName evidence="13">Crossover junction endonuclease MUS81</fullName>
        <ecNumber evidence="13">3.1.22.-</ecNumber>
    </recommendedName>
</protein>
<comment type="subcellular location">
    <subcellularLocation>
        <location evidence="2 13">Nucleus</location>
    </subcellularLocation>
</comment>
<evidence type="ECO:0000313" key="17">
    <source>
        <dbReference type="Proteomes" id="UP000663879"/>
    </source>
</evidence>
<dbReference type="CDD" id="cd20074">
    <property type="entry name" value="XPF_nuclease_Mus81"/>
    <property type="match status" value="1"/>
</dbReference>
<sequence length="628" mass="71685">MSYSDRYKKNTNKFKSANPVFEEWLSEIKEDAIAKDLQSKHTYSKCLNSLRKYPLPLKSGKECIILEGFGDKICKLIDEKLEAFLREGGQLHEEEDLEILSDCEIEVEEEKQVKSKPKKSNKKNKEDEIQEETITKSSNYESIRAKYPSLLKQSNKEPKKSAPKCDSWTRNSSDDEDVDKDQDEPVTKSKTVKKTSRSKEYMPEFRSGAYAILITLLKNEEENKDEENNYMLKAQLIRDAQKHSDAQFTSHDPKNHYTAWNSMSNLIKKSYVDKENKLPARYRLTESGRVLARKLLYGISENNENKSESDSESVIPAKISKSTKKNFDEIRNKKDDCIEILSSDSEPVVEKVNKPINNYVSNLANDSDSELEDIDIGCSTGLSQQFSSSKITDNFSSKNNKNNFDYSPIDYEIKTNSLSDKPNVLYSLAPGSFDIILFIDNCETNAKKQDLLIDEIKKANIKHEFGKLHVGDFAWIARARSGSHPDIVLNYIVERKRMDDLCSSIIDGRYKEQKFRLKKSGITYAVYLIEDYGSMKHMSLPEKSLVQADEMFAKCLMKIQGLSQEKVLSIVDLYPSPSHLIKEYSKCSDENSRIKLLANIKYGSAQRNVGPAIGKLVAQLFFTSAPLP</sequence>
<keyword evidence="11 13" id="KW-0234">DNA repair</keyword>
<keyword evidence="12 13" id="KW-0539">Nucleus</keyword>
<feature type="compositionally biased region" description="Acidic residues" evidence="14">
    <location>
        <begin position="174"/>
        <end position="184"/>
    </location>
</feature>
<feature type="region of interest" description="Disordered" evidence="14">
    <location>
        <begin position="110"/>
        <end position="130"/>
    </location>
</feature>
<accession>A0A813ZYL5</accession>
<keyword evidence="8 13" id="KW-0378">Hydrolase</keyword>
<dbReference type="Pfam" id="PF02732">
    <property type="entry name" value="ERCC4"/>
    <property type="match status" value="1"/>
</dbReference>
<dbReference type="Pfam" id="PF14716">
    <property type="entry name" value="HHH_8"/>
    <property type="match status" value="1"/>
</dbReference>
<evidence type="ECO:0000256" key="9">
    <source>
        <dbReference type="ARBA" id="ARBA00022842"/>
    </source>
</evidence>
<dbReference type="GO" id="GO:0006308">
    <property type="term" value="P:DNA catabolic process"/>
    <property type="evidence" value="ECO:0007669"/>
    <property type="project" value="UniProtKB-UniRule"/>
</dbReference>
<evidence type="ECO:0000256" key="14">
    <source>
        <dbReference type="SAM" id="MobiDB-lite"/>
    </source>
</evidence>
<comment type="similarity">
    <text evidence="3 13">Belongs to the XPF family.</text>
</comment>
<comment type="subunit">
    <text evidence="13">Interacts with EME1.</text>
</comment>